<evidence type="ECO:0000313" key="2">
    <source>
        <dbReference type="Proteomes" id="UP001732700"/>
    </source>
</evidence>
<reference evidence="1" key="1">
    <citation type="submission" date="2021-05" db="EMBL/GenBank/DDBJ databases">
        <authorList>
            <person name="Scholz U."/>
            <person name="Mascher M."/>
            <person name="Fiebig A."/>
        </authorList>
    </citation>
    <scope>NUCLEOTIDE SEQUENCE [LARGE SCALE GENOMIC DNA]</scope>
</reference>
<evidence type="ECO:0000313" key="1">
    <source>
        <dbReference type="EnsemblPlants" id="AVESA.00010b.r2.5DG0984600.1.CDS.1"/>
    </source>
</evidence>
<keyword evidence="2" id="KW-1185">Reference proteome</keyword>
<name>A0ACD5YJ22_AVESA</name>
<sequence>MMWLNDVDVSVHLASLNLVLSIVTDRSKNQKFGLVCIYGDPYHRTTSSIWQNVAHFVYYNGNLPVLCIGDMNDLLYDSDKSSPNINRSRMFAFRSLIKNCGLFDIGFSGPAYTWTNRRFS</sequence>
<proteinExistence type="predicted"/>
<dbReference type="EnsemblPlants" id="AVESA.00010b.r2.5DG0984600.1">
    <property type="protein sequence ID" value="AVESA.00010b.r2.5DG0984600.1.CDS.1"/>
    <property type="gene ID" value="AVESA.00010b.r2.5DG0984600"/>
</dbReference>
<organism evidence="1 2">
    <name type="scientific">Avena sativa</name>
    <name type="common">Oat</name>
    <dbReference type="NCBI Taxonomy" id="4498"/>
    <lineage>
        <taxon>Eukaryota</taxon>
        <taxon>Viridiplantae</taxon>
        <taxon>Streptophyta</taxon>
        <taxon>Embryophyta</taxon>
        <taxon>Tracheophyta</taxon>
        <taxon>Spermatophyta</taxon>
        <taxon>Magnoliopsida</taxon>
        <taxon>Liliopsida</taxon>
        <taxon>Poales</taxon>
        <taxon>Poaceae</taxon>
        <taxon>BOP clade</taxon>
        <taxon>Pooideae</taxon>
        <taxon>Poodae</taxon>
        <taxon>Poeae</taxon>
        <taxon>Poeae Chloroplast Group 1 (Aveneae type)</taxon>
        <taxon>Aveninae</taxon>
        <taxon>Avena</taxon>
    </lineage>
</organism>
<accession>A0ACD5YJ22</accession>
<reference evidence="1" key="2">
    <citation type="submission" date="2025-09" db="UniProtKB">
        <authorList>
            <consortium name="EnsemblPlants"/>
        </authorList>
    </citation>
    <scope>IDENTIFICATION</scope>
</reference>
<protein>
    <submittedName>
        <fullName evidence="1">Uncharacterized protein</fullName>
    </submittedName>
</protein>
<dbReference type="Proteomes" id="UP001732700">
    <property type="component" value="Chromosome 5D"/>
</dbReference>